<reference evidence="5" key="2">
    <citation type="submission" date="2011-01" db="EMBL/GenBank/DDBJ databases">
        <title>The complete genome of Deinococcus maricopensis DSM 21211.</title>
        <authorList>
            <consortium name="US DOE Joint Genome Institute (JGI-PGF)"/>
            <person name="Lucas S."/>
            <person name="Copeland A."/>
            <person name="Lapidus A."/>
            <person name="Goodwin L."/>
            <person name="Pitluck S."/>
            <person name="Kyrpides N."/>
            <person name="Mavromatis K."/>
            <person name="Pagani I."/>
            <person name="Ivanova N."/>
            <person name="Ovchinnikova G."/>
            <person name="Zeytun A."/>
            <person name="Detter J.C."/>
            <person name="Han C."/>
            <person name="Land M."/>
            <person name="Hauser L."/>
            <person name="Markowitz V."/>
            <person name="Cheng J.-F."/>
            <person name="Hugenholtz P."/>
            <person name="Woyke T."/>
            <person name="Wu D."/>
            <person name="Pukall R."/>
            <person name="Gehrich-Schroeter G."/>
            <person name="Brambilla E."/>
            <person name="Klenk H.-P."/>
            <person name="Eisen J.A."/>
        </authorList>
    </citation>
    <scope>NUCLEOTIDE SEQUENCE [LARGE SCALE GENOMIC DNA]</scope>
    <source>
        <strain evidence="5">DSM 21211 / LMG 22137 / NRRL B-23946 / LB-34</strain>
    </source>
</reference>
<dbReference type="Proteomes" id="UP000008635">
    <property type="component" value="Chromosome"/>
</dbReference>
<dbReference type="InterPro" id="IPR002110">
    <property type="entry name" value="Ankyrin_rpt"/>
</dbReference>
<dbReference type="InterPro" id="IPR036770">
    <property type="entry name" value="Ankyrin_rpt-contain_sf"/>
</dbReference>
<proteinExistence type="predicted"/>
<dbReference type="OrthoDB" id="5622506at2"/>
<dbReference type="PROSITE" id="PS50297">
    <property type="entry name" value="ANK_REP_REGION"/>
    <property type="match status" value="3"/>
</dbReference>
<dbReference type="eggNOG" id="COG0666">
    <property type="taxonomic scope" value="Bacteria"/>
</dbReference>
<dbReference type="EMBL" id="CP002454">
    <property type="protein sequence ID" value="ADV67893.1"/>
    <property type="molecule type" value="Genomic_DNA"/>
</dbReference>
<dbReference type="GO" id="GO:0005737">
    <property type="term" value="C:cytoplasm"/>
    <property type="evidence" value="ECO:0007669"/>
    <property type="project" value="TreeGrafter"/>
</dbReference>
<dbReference type="SUPFAM" id="SSF48403">
    <property type="entry name" value="Ankyrin repeat"/>
    <property type="match status" value="1"/>
</dbReference>
<dbReference type="RefSeq" id="WP_013557398.1">
    <property type="nucleotide sequence ID" value="NC_014958.1"/>
</dbReference>
<dbReference type="Gene3D" id="1.25.40.20">
    <property type="entry name" value="Ankyrin repeat-containing domain"/>
    <property type="match status" value="2"/>
</dbReference>
<evidence type="ECO:0000256" key="3">
    <source>
        <dbReference type="PROSITE-ProRule" id="PRU00023"/>
    </source>
</evidence>
<evidence type="ECO:0000313" key="4">
    <source>
        <dbReference type="EMBL" id="ADV67893.1"/>
    </source>
</evidence>
<dbReference type="AlphaFoldDB" id="E8UA04"/>
<feature type="repeat" description="ANK" evidence="3">
    <location>
        <begin position="128"/>
        <end position="160"/>
    </location>
</feature>
<protein>
    <submittedName>
        <fullName evidence="4">Ankyrin</fullName>
    </submittedName>
</protein>
<keyword evidence="1" id="KW-0677">Repeat</keyword>
<sequence>MSHEAFFAALHTGNAERVAAHLDADPALLTATSPSGLSPVLFATYYRQPALAQLLIERGAPLTAFEAAATGHAEVLQPLLDADPRLVAAFSADGFTLLGLAAFFGQVEVARALIARGADVNVASRNGLQVTPLHSAVAGRHADLAALLLDAGADVNARQHGGFTPLMGAAQNGHADLVRALLARGADPAARTDDGDSAAVFARDWSDPALRELLP</sequence>
<name>E8UA04_DEIML</name>
<dbReference type="PROSITE" id="PS50088">
    <property type="entry name" value="ANK_REPEAT"/>
    <property type="match status" value="3"/>
</dbReference>
<dbReference type="PANTHER" id="PTHR24198:SF165">
    <property type="entry name" value="ANKYRIN REPEAT-CONTAINING PROTEIN-RELATED"/>
    <property type="match status" value="1"/>
</dbReference>
<dbReference type="Pfam" id="PF12796">
    <property type="entry name" value="Ank_2"/>
    <property type="match status" value="1"/>
</dbReference>
<accession>E8UA04</accession>
<evidence type="ECO:0000256" key="1">
    <source>
        <dbReference type="ARBA" id="ARBA00022737"/>
    </source>
</evidence>
<evidence type="ECO:0000256" key="2">
    <source>
        <dbReference type="ARBA" id="ARBA00023043"/>
    </source>
</evidence>
<evidence type="ECO:0000313" key="5">
    <source>
        <dbReference type="Proteomes" id="UP000008635"/>
    </source>
</evidence>
<dbReference type="SMART" id="SM00248">
    <property type="entry name" value="ANK"/>
    <property type="match status" value="4"/>
</dbReference>
<dbReference type="PANTHER" id="PTHR24198">
    <property type="entry name" value="ANKYRIN REPEAT AND PROTEIN KINASE DOMAIN-CONTAINING PROTEIN"/>
    <property type="match status" value="1"/>
</dbReference>
<dbReference type="PRINTS" id="PR01415">
    <property type="entry name" value="ANKYRIN"/>
</dbReference>
<keyword evidence="2 3" id="KW-0040">ANK repeat</keyword>
<feature type="repeat" description="ANK" evidence="3">
    <location>
        <begin position="93"/>
        <end position="125"/>
    </location>
</feature>
<keyword evidence="5" id="KW-1185">Reference proteome</keyword>
<dbReference type="STRING" id="709986.Deima_2255"/>
<dbReference type="KEGG" id="dmr:Deima_2255"/>
<organism evidence="4 5">
    <name type="scientific">Deinococcus maricopensis (strain DSM 21211 / LMG 22137 / NRRL B-23946 / LB-34)</name>
    <dbReference type="NCBI Taxonomy" id="709986"/>
    <lineage>
        <taxon>Bacteria</taxon>
        <taxon>Thermotogati</taxon>
        <taxon>Deinococcota</taxon>
        <taxon>Deinococci</taxon>
        <taxon>Deinococcales</taxon>
        <taxon>Deinococcaceae</taxon>
        <taxon>Deinococcus</taxon>
    </lineage>
</organism>
<reference evidence="4 5" key="1">
    <citation type="journal article" date="2011" name="Stand. Genomic Sci.">
        <title>Complete genome sequence of Deinococcus maricopensis type strain (LB-34).</title>
        <authorList>
            <person name="Pukall R."/>
            <person name="Zeytun A."/>
            <person name="Lucas S."/>
            <person name="Lapidus A."/>
            <person name="Hammon N."/>
            <person name="Deshpande S."/>
            <person name="Nolan M."/>
            <person name="Cheng J.F."/>
            <person name="Pitluck S."/>
            <person name="Liolios K."/>
            <person name="Pagani I."/>
            <person name="Mikhailova N."/>
            <person name="Ivanova N."/>
            <person name="Mavromatis K."/>
            <person name="Pati A."/>
            <person name="Tapia R."/>
            <person name="Han C."/>
            <person name="Goodwin L."/>
            <person name="Chen A."/>
            <person name="Palaniappan K."/>
            <person name="Land M."/>
            <person name="Hauser L."/>
            <person name="Chang Y.J."/>
            <person name="Jeffries C.D."/>
            <person name="Brambilla E.M."/>
            <person name="Rohde M."/>
            <person name="Goker M."/>
            <person name="Detter J.C."/>
            <person name="Woyke T."/>
            <person name="Bristow J."/>
            <person name="Eisen J.A."/>
            <person name="Markowitz V."/>
            <person name="Hugenholtz P."/>
            <person name="Kyrpides N.C."/>
            <person name="Klenk H.P."/>
        </authorList>
    </citation>
    <scope>NUCLEOTIDE SEQUENCE [LARGE SCALE GENOMIC DNA]</scope>
    <source>
        <strain evidence="5">DSM 21211 / LMG 22137 / NRRL B-23946 / LB-34</strain>
    </source>
</reference>
<dbReference type="HOGENOM" id="CLU_000134_18_1_0"/>
<gene>
    <name evidence="4" type="ordered locus">Deima_2255</name>
</gene>
<dbReference type="Pfam" id="PF00023">
    <property type="entry name" value="Ank"/>
    <property type="match status" value="1"/>
</dbReference>
<feature type="repeat" description="ANK" evidence="3">
    <location>
        <begin position="161"/>
        <end position="193"/>
    </location>
</feature>